<proteinExistence type="predicted"/>
<evidence type="ECO:0000256" key="4">
    <source>
        <dbReference type="SAM" id="SignalP"/>
    </source>
</evidence>
<dbReference type="GO" id="GO:0005524">
    <property type="term" value="F:ATP binding"/>
    <property type="evidence" value="ECO:0007669"/>
    <property type="project" value="InterPro"/>
</dbReference>
<name>A0A9D4GKM4_DREPO</name>
<dbReference type="GO" id="GO:0016020">
    <property type="term" value="C:membrane"/>
    <property type="evidence" value="ECO:0007669"/>
    <property type="project" value="InterPro"/>
</dbReference>
<reference evidence="5" key="2">
    <citation type="submission" date="2020-11" db="EMBL/GenBank/DDBJ databases">
        <authorList>
            <person name="McCartney M.A."/>
            <person name="Auch B."/>
            <person name="Kono T."/>
            <person name="Mallez S."/>
            <person name="Becker A."/>
            <person name="Gohl D.M."/>
            <person name="Silverstein K.A.T."/>
            <person name="Koren S."/>
            <person name="Bechman K.B."/>
            <person name="Herman A."/>
            <person name="Abrahante J.E."/>
            <person name="Garbe J."/>
        </authorList>
    </citation>
    <scope>NUCLEOTIDE SEQUENCE</scope>
    <source>
        <strain evidence="5">Duluth1</strain>
        <tissue evidence="5">Whole animal</tissue>
    </source>
</reference>
<dbReference type="Proteomes" id="UP000828390">
    <property type="component" value="Unassembled WGS sequence"/>
</dbReference>
<organism evidence="5 6">
    <name type="scientific">Dreissena polymorpha</name>
    <name type="common">Zebra mussel</name>
    <name type="synonym">Mytilus polymorpha</name>
    <dbReference type="NCBI Taxonomy" id="45954"/>
    <lineage>
        <taxon>Eukaryota</taxon>
        <taxon>Metazoa</taxon>
        <taxon>Spiralia</taxon>
        <taxon>Lophotrochozoa</taxon>
        <taxon>Mollusca</taxon>
        <taxon>Bivalvia</taxon>
        <taxon>Autobranchia</taxon>
        <taxon>Heteroconchia</taxon>
        <taxon>Euheterodonta</taxon>
        <taxon>Imparidentia</taxon>
        <taxon>Neoheterodontei</taxon>
        <taxon>Myida</taxon>
        <taxon>Dreissenoidea</taxon>
        <taxon>Dreissenidae</taxon>
        <taxon>Dreissena</taxon>
    </lineage>
</organism>
<evidence type="ECO:0000313" key="6">
    <source>
        <dbReference type="Proteomes" id="UP000828390"/>
    </source>
</evidence>
<comment type="caution">
    <text evidence="5">The sequence shown here is derived from an EMBL/GenBank/DDBJ whole genome shotgun (WGS) entry which is preliminary data.</text>
</comment>
<dbReference type="Gene3D" id="1.20.1560.10">
    <property type="entry name" value="ABC transporter type 1, transmembrane domain"/>
    <property type="match status" value="1"/>
</dbReference>
<sequence>MFAGLGVMLLLTPVNLITTSKVQTYQKTMMEFKDSRIKLMTEILNGIKVRDILEILNGIKVRDILEILTGTKVRNTE</sequence>
<dbReference type="EMBL" id="JAIWYP010000005">
    <property type="protein sequence ID" value="KAH3818603.1"/>
    <property type="molecule type" value="Genomic_DNA"/>
</dbReference>
<protein>
    <submittedName>
        <fullName evidence="5">Uncharacterized protein</fullName>
    </submittedName>
</protein>
<keyword evidence="2" id="KW-1133">Transmembrane helix</keyword>
<feature type="chain" id="PRO_5039720025" evidence="4">
    <location>
        <begin position="20"/>
        <end position="77"/>
    </location>
</feature>
<reference evidence="5" key="1">
    <citation type="journal article" date="2019" name="bioRxiv">
        <title>The Genome of the Zebra Mussel, Dreissena polymorpha: A Resource for Invasive Species Research.</title>
        <authorList>
            <person name="McCartney M.A."/>
            <person name="Auch B."/>
            <person name="Kono T."/>
            <person name="Mallez S."/>
            <person name="Zhang Y."/>
            <person name="Obille A."/>
            <person name="Becker A."/>
            <person name="Abrahante J.E."/>
            <person name="Garbe J."/>
            <person name="Badalamenti J.P."/>
            <person name="Herman A."/>
            <person name="Mangelson H."/>
            <person name="Liachko I."/>
            <person name="Sullivan S."/>
            <person name="Sone E.D."/>
            <person name="Koren S."/>
            <person name="Silverstein K.A.T."/>
            <person name="Beckman K.B."/>
            <person name="Gohl D.M."/>
        </authorList>
    </citation>
    <scope>NUCLEOTIDE SEQUENCE</scope>
    <source>
        <strain evidence="5">Duluth1</strain>
        <tissue evidence="5">Whole animal</tissue>
    </source>
</reference>
<dbReference type="InterPro" id="IPR036640">
    <property type="entry name" value="ABC1_TM_sf"/>
</dbReference>
<keyword evidence="6" id="KW-1185">Reference proteome</keyword>
<gene>
    <name evidence="5" type="ORF">DPMN_120325</name>
</gene>
<feature type="signal peptide" evidence="4">
    <location>
        <begin position="1"/>
        <end position="19"/>
    </location>
</feature>
<keyword evidence="3" id="KW-0472">Membrane</keyword>
<accession>A0A9D4GKM4</accession>
<keyword evidence="4" id="KW-0732">Signal</keyword>
<keyword evidence="1" id="KW-0812">Transmembrane</keyword>
<evidence type="ECO:0000256" key="1">
    <source>
        <dbReference type="ARBA" id="ARBA00022692"/>
    </source>
</evidence>
<evidence type="ECO:0000256" key="3">
    <source>
        <dbReference type="ARBA" id="ARBA00023136"/>
    </source>
</evidence>
<dbReference type="AlphaFoldDB" id="A0A9D4GKM4"/>
<evidence type="ECO:0000313" key="5">
    <source>
        <dbReference type="EMBL" id="KAH3818603.1"/>
    </source>
</evidence>
<evidence type="ECO:0000256" key="2">
    <source>
        <dbReference type="ARBA" id="ARBA00022989"/>
    </source>
</evidence>